<dbReference type="GO" id="GO:0098505">
    <property type="term" value="F:G-rich strand telomeric DNA binding"/>
    <property type="evidence" value="ECO:0007669"/>
    <property type="project" value="TreeGrafter"/>
</dbReference>
<evidence type="ECO:0000313" key="3">
    <source>
        <dbReference type="Proteomes" id="UP000799118"/>
    </source>
</evidence>
<proteinExistence type="predicted"/>
<dbReference type="GO" id="GO:0032210">
    <property type="term" value="P:regulation of telomere maintenance via telomerase"/>
    <property type="evidence" value="ECO:0007669"/>
    <property type="project" value="TreeGrafter"/>
</dbReference>
<dbReference type="SUPFAM" id="SSF50249">
    <property type="entry name" value="Nucleic acid-binding proteins"/>
    <property type="match status" value="3"/>
</dbReference>
<accession>A0A6A4ILP9</accession>
<dbReference type="OrthoDB" id="2186770at2759"/>
<sequence>MKRKHSAKSNEGSNKRAKLSSDAARTDLFDPKNRRYIAAILRDENVTEKTGYIFGSICMVYPYKAHEKRLVLSTENSAVGNDMVRVEIEFGNKCAKQLRRGEIEFSPSQELFISLQGCSLDPSRLSNGSIARIKFSEKVMFKLASRGQQDLVIDHWSPIARKSLPDKVDGPAELPVDVPVPVAVPETRKLSKKEKKLARAQGYNRERNDPKTVAKRAPSPPQAVTAPPIPAKEIAKVPPASTATAAASYPSPIPEIKHLVGALKGPLALKAGYKCQTMSLTALAEVSILHRCYDIAAVVSAEPTSNVCSSGDHMRILNLVDPSIRNLSDGSYVGNSSKGINCFQKQEQLLPNVRAGDIVVLREVKRERGSFVGYHDRLKWGIYVDGAISHGSVPDSVKAQYRGPRSPFLESDDPQLLDYCSKLRTWWLATEHKKKQFLGKHQVIAPPSQRAVRPHLLIKEANPDIQPSNGYFNCTVEVIHKHRPDTNHHVIYITDYTSNDGCPPYESGWCPQGLSKSILRLELWDDAREHGERMEIGAVYSLQNVRMRVANNGTYEAKMQESKIKLLDEESYKTHKALQDLLQRKAKWAAENQAEEDKLEYTELKDVEMRVRFNCVLEVLDIDIRGSDSVYLHATDYTTNSLLSVRDQFRHLQHGVLKIILRDSQAEIAKLLKPGDVCTFQKVIVKLVNKENVGDLGGDQLLVKRLNPSLSNEKILMQVVKRTLYDTAKPLNAPALQLSASVPRKPKSVSKASTADTKIYTSIDELESTSEPRVEFRIRGHITQAFPDKLEQVTCVRCDDTDYEFLVFRYKFWVRVEEEGEDNVALLVDDNAVFLRDMPHVNLQRDQVAYETFEKLFEGFAGNILDWQDRMADSRTELRIKLQTPRLCFEGVRYKQGEDSLYHLISFKPLETYDL</sequence>
<dbReference type="PANTHER" id="PTHR14513:SF0">
    <property type="entry name" value="PROTECTION OF TELOMERES PROTEIN 1"/>
    <property type="match status" value="1"/>
</dbReference>
<dbReference type="GO" id="GO:0000783">
    <property type="term" value="C:nuclear telomere cap complex"/>
    <property type="evidence" value="ECO:0007669"/>
    <property type="project" value="TreeGrafter"/>
</dbReference>
<evidence type="ECO:0000313" key="2">
    <source>
        <dbReference type="EMBL" id="KAE9409767.1"/>
    </source>
</evidence>
<feature type="region of interest" description="Disordered" evidence="1">
    <location>
        <begin position="187"/>
        <end position="231"/>
    </location>
</feature>
<dbReference type="Proteomes" id="UP000799118">
    <property type="component" value="Unassembled WGS sequence"/>
</dbReference>
<evidence type="ECO:0000256" key="1">
    <source>
        <dbReference type="SAM" id="MobiDB-lite"/>
    </source>
</evidence>
<evidence type="ECO:0008006" key="4">
    <source>
        <dbReference type="Google" id="ProtNLM"/>
    </source>
</evidence>
<keyword evidence="3" id="KW-1185">Reference proteome</keyword>
<name>A0A6A4ILP9_9AGAR</name>
<dbReference type="PANTHER" id="PTHR14513">
    <property type="entry name" value="PROTECTION OF TELOMERES 1"/>
    <property type="match status" value="1"/>
</dbReference>
<organism evidence="2 3">
    <name type="scientific">Gymnopus androsaceus JB14</name>
    <dbReference type="NCBI Taxonomy" id="1447944"/>
    <lineage>
        <taxon>Eukaryota</taxon>
        <taxon>Fungi</taxon>
        <taxon>Dikarya</taxon>
        <taxon>Basidiomycota</taxon>
        <taxon>Agaricomycotina</taxon>
        <taxon>Agaricomycetes</taxon>
        <taxon>Agaricomycetidae</taxon>
        <taxon>Agaricales</taxon>
        <taxon>Marasmiineae</taxon>
        <taxon>Omphalotaceae</taxon>
        <taxon>Gymnopus</taxon>
    </lineage>
</organism>
<dbReference type="GO" id="GO:0010521">
    <property type="term" value="F:telomerase inhibitor activity"/>
    <property type="evidence" value="ECO:0007669"/>
    <property type="project" value="TreeGrafter"/>
</dbReference>
<gene>
    <name evidence="2" type="ORF">BT96DRAFT_913277</name>
</gene>
<dbReference type="EMBL" id="ML769387">
    <property type="protein sequence ID" value="KAE9409767.1"/>
    <property type="molecule type" value="Genomic_DNA"/>
</dbReference>
<dbReference type="GO" id="GO:0016233">
    <property type="term" value="P:telomere capping"/>
    <property type="evidence" value="ECO:0007669"/>
    <property type="project" value="TreeGrafter"/>
</dbReference>
<reference evidence="2" key="1">
    <citation type="journal article" date="2019" name="Environ. Microbiol.">
        <title>Fungal ecological strategies reflected in gene transcription - a case study of two litter decomposers.</title>
        <authorList>
            <person name="Barbi F."/>
            <person name="Kohler A."/>
            <person name="Barry K."/>
            <person name="Baskaran P."/>
            <person name="Daum C."/>
            <person name="Fauchery L."/>
            <person name="Ihrmark K."/>
            <person name="Kuo A."/>
            <person name="LaButti K."/>
            <person name="Lipzen A."/>
            <person name="Morin E."/>
            <person name="Grigoriev I.V."/>
            <person name="Henrissat B."/>
            <person name="Lindahl B."/>
            <person name="Martin F."/>
        </authorList>
    </citation>
    <scope>NUCLEOTIDE SEQUENCE</scope>
    <source>
        <strain evidence="2">JB14</strain>
    </source>
</reference>
<feature type="region of interest" description="Disordered" evidence="1">
    <location>
        <begin position="1"/>
        <end position="24"/>
    </location>
</feature>
<dbReference type="InterPro" id="IPR028389">
    <property type="entry name" value="POT1"/>
</dbReference>
<dbReference type="InterPro" id="IPR012340">
    <property type="entry name" value="NA-bd_OB-fold"/>
</dbReference>
<dbReference type="AlphaFoldDB" id="A0A6A4ILP9"/>
<dbReference type="Gene3D" id="2.40.50.140">
    <property type="entry name" value="Nucleic acid-binding proteins"/>
    <property type="match status" value="3"/>
</dbReference>
<protein>
    <recommendedName>
        <fullName evidence="4">Protection of telomeres protein 1</fullName>
    </recommendedName>
</protein>